<evidence type="ECO:0000313" key="3">
    <source>
        <dbReference type="RefSeq" id="XP_022759311.1"/>
    </source>
</evidence>
<dbReference type="RefSeq" id="XP_022759311.1">
    <property type="nucleotide sequence ID" value="XM_022903576.1"/>
</dbReference>
<feature type="compositionally biased region" description="Polar residues" evidence="1">
    <location>
        <begin position="54"/>
        <end position="66"/>
    </location>
</feature>
<dbReference type="OrthoDB" id="125903at2759"/>
<dbReference type="Proteomes" id="UP000515121">
    <property type="component" value="Unplaced"/>
</dbReference>
<feature type="region of interest" description="Disordered" evidence="1">
    <location>
        <begin position="1"/>
        <end position="162"/>
    </location>
</feature>
<gene>
    <name evidence="3 4" type="primary">LOC111305783</name>
</gene>
<dbReference type="GeneID" id="111305783"/>
<keyword evidence="2" id="KW-1185">Reference proteome</keyword>
<accession>A0A6P6A3G5</accession>
<proteinExistence type="predicted"/>
<evidence type="ECO:0000313" key="4">
    <source>
        <dbReference type="RefSeq" id="XP_022759312.1"/>
    </source>
</evidence>
<sequence length="186" mass="19652">MAPSAGPAAKSYSRPLGKGVKPESLNRGPVLLLPVERIDTGDFESRESRKENNAVYQSSIPNQPTASPDPKNYESDEHVNIVNDDDEDDDDNVSEKVSTGIGFDVHLPHQADTDDVIADVDVSDDEEHKVGRNAAEAPRAQVNAEGKEEQTSSSSSSSGSVAGVAVGAVVSDYNQADLLNGNSCSN</sequence>
<evidence type="ECO:0000256" key="1">
    <source>
        <dbReference type="SAM" id="MobiDB-lite"/>
    </source>
</evidence>
<feature type="compositionally biased region" description="Basic and acidic residues" evidence="1">
    <location>
        <begin position="36"/>
        <end position="52"/>
    </location>
</feature>
<dbReference type="AlphaFoldDB" id="A0A6P6A3G5"/>
<reference evidence="3 4" key="1">
    <citation type="submission" date="2025-04" db="UniProtKB">
        <authorList>
            <consortium name="RefSeq"/>
        </authorList>
    </citation>
    <scope>IDENTIFICATION</scope>
    <source>
        <tissue evidence="3 4">Fruit stalk</tissue>
    </source>
</reference>
<protein>
    <submittedName>
        <fullName evidence="3 4">Uncharacterized protein LOC111305783</fullName>
    </submittedName>
</protein>
<dbReference type="KEGG" id="dzi:111305783"/>
<feature type="compositionally biased region" description="Acidic residues" evidence="1">
    <location>
        <begin position="113"/>
        <end position="125"/>
    </location>
</feature>
<name>A0A6P6A3G5_DURZI</name>
<feature type="compositionally biased region" description="Low complexity" evidence="1">
    <location>
        <begin position="152"/>
        <end position="162"/>
    </location>
</feature>
<organism evidence="2 4">
    <name type="scientific">Durio zibethinus</name>
    <name type="common">Durian</name>
    <dbReference type="NCBI Taxonomy" id="66656"/>
    <lineage>
        <taxon>Eukaryota</taxon>
        <taxon>Viridiplantae</taxon>
        <taxon>Streptophyta</taxon>
        <taxon>Embryophyta</taxon>
        <taxon>Tracheophyta</taxon>
        <taxon>Spermatophyta</taxon>
        <taxon>Magnoliopsida</taxon>
        <taxon>eudicotyledons</taxon>
        <taxon>Gunneridae</taxon>
        <taxon>Pentapetalae</taxon>
        <taxon>rosids</taxon>
        <taxon>malvids</taxon>
        <taxon>Malvales</taxon>
        <taxon>Malvaceae</taxon>
        <taxon>Helicteroideae</taxon>
        <taxon>Durio</taxon>
    </lineage>
</organism>
<evidence type="ECO:0000313" key="2">
    <source>
        <dbReference type="Proteomes" id="UP000515121"/>
    </source>
</evidence>
<dbReference type="RefSeq" id="XP_022759312.1">
    <property type="nucleotide sequence ID" value="XM_022903577.1"/>
</dbReference>
<feature type="compositionally biased region" description="Acidic residues" evidence="1">
    <location>
        <begin position="83"/>
        <end position="92"/>
    </location>
</feature>